<dbReference type="InterPro" id="IPR006311">
    <property type="entry name" value="TAT_signal"/>
</dbReference>
<evidence type="ECO:0000313" key="6">
    <source>
        <dbReference type="EMBL" id="MBA2893889.1"/>
    </source>
</evidence>
<dbReference type="CDD" id="cd16145">
    <property type="entry name" value="ARS_like"/>
    <property type="match status" value="1"/>
</dbReference>
<evidence type="ECO:0000259" key="5">
    <source>
        <dbReference type="Pfam" id="PF00884"/>
    </source>
</evidence>
<dbReference type="PANTHER" id="PTHR42693:SF53">
    <property type="entry name" value="ENDO-4-O-SULFATASE"/>
    <property type="match status" value="1"/>
</dbReference>
<evidence type="ECO:0000313" key="7">
    <source>
        <dbReference type="Proteomes" id="UP000530928"/>
    </source>
</evidence>
<dbReference type="InterPro" id="IPR000917">
    <property type="entry name" value="Sulfatase_N"/>
</dbReference>
<dbReference type="Gene3D" id="3.30.1120.10">
    <property type="match status" value="1"/>
</dbReference>
<keyword evidence="7" id="KW-1185">Reference proteome</keyword>
<dbReference type="Proteomes" id="UP000530928">
    <property type="component" value="Unassembled WGS sequence"/>
</dbReference>
<dbReference type="GO" id="GO:0046872">
    <property type="term" value="F:metal ion binding"/>
    <property type="evidence" value="ECO:0007669"/>
    <property type="project" value="UniProtKB-KW"/>
</dbReference>
<dbReference type="GO" id="GO:0004065">
    <property type="term" value="F:arylsulfatase activity"/>
    <property type="evidence" value="ECO:0007669"/>
    <property type="project" value="TreeGrafter"/>
</dbReference>
<sequence>MTHPLSRRTFLGATGGLATALATPASVSASALRRPNIVIILADDLGHGQLGAYGQRTVRTPSLDRLAAEGVRFTSAYGGAPVCAPSRAAMLTGRHTGHGMVRENPAPGLPQSSLTDLTFAELARSAGYRTACIGKWGFGPDRPGQESHPLQRGFDRFDGYLTHRKAHRYWPAHLWSGTRRVPMNKVYAPDLFAEQAVEFIRSARNSPFLLYFATNLPHAPSTVPDLGRYRDHPWSEANRGHAAQITRLDRHVKAIMAALHESGVADHTLVLFASDNGAHEEKGVDPDLFRAGGGLRGYKRNLYEGGIRVPLIAWSPSIVARPGTTVGEPVALWDLPATVADLTGSALPADTDSRSLLPALTGSGKVGHDYLYWYRREWYTTRRANAAEHGRGKRVAEAVRRGRWKAVRFAPGVDREAPDSDWEVELYNLASDPGERHDLAYERADLADELVGLMRESWTSHPSV</sequence>
<dbReference type="EMBL" id="JACDUR010000005">
    <property type="protein sequence ID" value="MBA2893889.1"/>
    <property type="molecule type" value="Genomic_DNA"/>
</dbReference>
<comment type="similarity">
    <text evidence="1">Belongs to the sulfatase family.</text>
</comment>
<dbReference type="SUPFAM" id="SSF53649">
    <property type="entry name" value="Alkaline phosphatase-like"/>
    <property type="match status" value="1"/>
</dbReference>
<evidence type="ECO:0000256" key="4">
    <source>
        <dbReference type="ARBA" id="ARBA00022837"/>
    </source>
</evidence>
<name>A0A7W0HSC0_9ACTN</name>
<evidence type="ECO:0000256" key="1">
    <source>
        <dbReference type="ARBA" id="ARBA00008779"/>
    </source>
</evidence>
<keyword evidence="2" id="KW-0479">Metal-binding</keyword>
<evidence type="ECO:0000256" key="2">
    <source>
        <dbReference type="ARBA" id="ARBA00022723"/>
    </source>
</evidence>
<dbReference type="InterPro" id="IPR017850">
    <property type="entry name" value="Alkaline_phosphatase_core_sf"/>
</dbReference>
<gene>
    <name evidence="6" type="ORF">HNR30_005250</name>
</gene>
<keyword evidence="4" id="KW-0106">Calcium</keyword>
<reference evidence="6 7" key="1">
    <citation type="submission" date="2020-07" db="EMBL/GenBank/DDBJ databases">
        <title>Genomic Encyclopedia of Type Strains, Phase IV (KMG-IV): sequencing the most valuable type-strain genomes for metagenomic binning, comparative biology and taxonomic classification.</title>
        <authorList>
            <person name="Goeker M."/>
        </authorList>
    </citation>
    <scope>NUCLEOTIDE SEQUENCE [LARGE SCALE GENOMIC DNA]</scope>
    <source>
        <strain evidence="6 7">DSM 45533</strain>
    </source>
</reference>
<dbReference type="AlphaFoldDB" id="A0A7W0HSC0"/>
<organism evidence="6 7">
    <name type="scientific">Nonomuraea soli</name>
    <dbReference type="NCBI Taxonomy" id="1032476"/>
    <lineage>
        <taxon>Bacteria</taxon>
        <taxon>Bacillati</taxon>
        <taxon>Actinomycetota</taxon>
        <taxon>Actinomycetes</taxon>
        <taxon>Streptosporangiales</taxon>
        <taxon>Streptosporangiaceae</taxon>
        <taxon>Nonomuraea</taxon>
    </lineage>
</organism>
<feature type="domain" description="Sulfatase N-terminal" evidence="5">
    <location>
        <begin position="35"/>
        <end position="344"/>
    </location>
</feature>
<dbReference type="InterPro" id="IPR024607">
    <property type="entry name" value="Sulfatase_CS"/>
</dbReference>
<dbReference type="PROSITE" id="PS51318">
    <property type="entry name" value="TAT"/>
    <property type="match status" value="1"/>
</dbReference>
<keyword evidence="3" id="KW-0378">Hydrolase</keyword>
<protein>
    <submittedName>
        <fullName evidence="6">Arylsulfatase A-like enzyme</fullName>
    </submittedName>
</protein>
<comment type="caution">
    <text evidence="6">The sequence shown here is derived from an EMBL/GenBank/DDBJ whole genome shotgun (WGS) entry which is preliminary data.</text>
</comment>
<dbReference type="Gene3D" id="3.40.720.10">
    <property type="entry name" value="Alkaline Phosphatase, subunit A"/>
    <property type="match status" value="1"/>
</dbReference>
<accession>A0A7W0HSC0</accession>
<dbReference type="RefSeq" id="WP_181612639.1">
    <property type="nucleotide sequence ID" value="NZ_BAABAM010000005.1"/>
</dbReference>
<dbReference type="Pfam" id="PF00884">
    <property type="entry name" value="Sulfatase"/>
    <property type="match status" value="1"/>
</dbReference>
<proteinExistence type="inferred from homology"/>
<dbReference type="InterPro" id="IPR050738">
    <property type="entry name" value="Sulfatase"/>
</dbReference>
<dbReference type="PROSITE" id="PS00523">
    <property type="entry name" value="SULFATASE_1"/>
    <property type="match status" value="1"/>
</dbReference>
<evidence type="ECO:0000256" key="3">
    <source>
        <dbReference type="ARBA" id="ARBA00022801"/>
    </source>
</evidence>
<dbReference type="PANTHER" id="PTHR42693">
    <property type="entry name" value="ARYLSULFATASE FAMILY MEMBER"/>
    <property type="match status" value="1"/>
</dbReference>